<gene>
    <name evidence="3" type="ORF">SAMN06265360_106238</name>
</gene>
<dbReference type="Gene3D" id="2.40.10.10">
    <property type="entry name" value="Trypsin-like serine proteases"/>
    <property type="match status" value="2"/>
</dbReference>
<dbReference type="InterPro" id="IPR043504">
    <property type="entry name" value="Peptidase_S1_PA_chymotrypsin"/>
</dbReference>
<keyword evidence="1 2" id="KW-0732">Signal</keyword>
<proteinExistence type="predicted"/>
<feature type="signal peptide" evidence="2">
    <location>
        <begin position="1"/>
        <end position="23"/>
    </location>
</feature>
<dbReference type="Pfam" id="PF13365">
    <property type="entry name" value="Trypsin_2"/>
    <property type="match status" value="1"/>
</dbReference>
<evidence type="ECO:0000313" key="3">
    <source>
        <dbReference type="EMBL" id="SNR46678.1"/>
    </source>
</evidence>
<sequence length="339" mass="35122">MRLVSRRVVAVLASGALATFAFAAPASASGYGADDAGGAAINIVADTVSAAQEVTGSWSAERMRQAVPMEQLVSESGDVISLGEVVGSLTGGDPVSIPATKRLDLGSGLGGVLGSASGEPWTGGGEVASTAGRVFFTVDGQDASCSGNAVTSENNSTVITAGHCVRMGGEWHDDWVFVPGYDNGDAPYGEWPAETTMATQEWVESEDINYDVGAAVVHEQDGQSLTEVVGGQGIAFNQERGQPMYSFGYPAASPYDGSELIHCSGDTFDDPLFSDAMGMDCDMTGGSSGGPWFLDFDEQSGTGLQSSVNSFGYAFLPGTMFGPYFGDEAQEVYERASTF</sequence>
<reference evidence="3 4" key="1">
    <citation type="submission" date="2017-06" db="EMBL/GenBank/DDBJ databases">
        <authorList>
            <person name="Kim H.J."/>
            <person name="Triplett B.A."/>
        </authorList>
    </citation>
    <scope>NUCLEOTIDE SEQUENCE [LARGE SCALE GENOMIC DNA]</scope>
    <source>
        <strain evidence="3 4">DSM 45207</strain>
    </source>
</reference>
<accession>A0A238WJQ3</accession>
<dbReference type="EMBL" id="FZNW01000006">
    <property type="protein sequence ID" value="SNR46678.1"/>
    <property type="molecule type" value="Genomic_DNA"/>
</dbReference>
<dbReference type="InterPro" id="IPR009003">
    <property type="entry name" value="Peptidase_S1_PA"/>
</dbReference>
<dbReference type="GO" id="GO:0004252">
    <property type="term" value="F:serine-type endopeptidase activity"/>
    <property type="evidence" value="ECO:0007669"/>
    <property type="project" value="InterPro"/>
</dbReference>
<dbReference type="PANTHER" id="PTHR15462:SF19">
    <property type="entry name" value="PEPTIDASE S1 DOMAIN-CONTAINING PROTEIN"/>
    <property type="match status" value="1"/>
</dbReference>
<dbReference type="InterPro" id="IPR018114">
    <property type="entry name" value="TRYPSIN_HIS"/>
</dbReference>
<keyword evidence="4" id="KW-1185">Reference proteome</keyword>
<dbReference type="InterPro" id="IPR050966">
    <property type="entry name" value="Glutamyl_endopeptidase"/>
</dbReference>
<protein>
    <submittedName>
        <fullName evidence="3">V8-like Glu-specific endopeptidase</fullName>
    </submittedName>
</protein>
<organism evidence="3 4">
    <name type="scientific">Haloechinothrix alba</name>
    <dbReference type="NCBI Taxonomy" id="664784"/>
    <lineage>
        <taxon>Bacteria</taxon>
        <taxon>Bacillati</taxon>
        <taxon>Actinomycetota</taxon>
        <taxon>Actinomycetes</taxon>
        <taxon>Pseudonocardiales</taxon>
        <taxon>Pseudonocardiaceae</taxon>
        <taxon>Haloechinothrix</taxon>
    </lineage>
</organism>
<dbReference type="GO" id="GO:0006508">
    <property type="term" value="P:proteolysis"/>
    <property type="evidence" value="ECO:0007669"/>
    <property type="project" value="InterPro"/>
</dbReference>
<evidence type="ECO:0000256" key="2">
    <source>
        <dbReference type="SAM" id="SignalP"/>
    </source>
</evidence>
<evidence type="ECO:0000313" key="4">
    <source>
        <dbReference type="Proteomes" id="UP000198348"/>
    </source>
</evidence>
<feature type="chain" id="PRO_5012308536" evidence="2">
    <location>
        <begin position="24"/>
        <end position="339"/>
    </location>
</feature>
<dbReference type="PANTHER" id="PTHR15462">
    <property type="entry name" value="SERINE PROTEASE"/>
    <property type="match status" value="1"/>
</dbReference>
<dbReference type="RefSeq" id="WP_089300793.1">
    <property type="nucleotide sequence ID" value="NZ_FZNW01000006.1"/>
</dbReference>
<dbReference type="OrthoDB" id="5121599at2"/>
<name>A0A238WJQ3_9PSEU</name>
<dbReference type="PROSITE" id="PS00134">
    <property type="entry name" value="TRYPSIN_HIS"/>
    <property type="match status" value="1"/>
</dbReference>
<dbReference type="SUPFAM" id="SSF50494">
    <property type="entry name" value="Trypsin-like serine proteases"/>
    <property type="match status" value="1"/>
</dbReference>
<evidence type="ECO:0000256" key="1">
    <source>
        <dbReference type="ARBA" id="ARBA00022729"/>
    </source>
</evidence>
<dbReference type="Proteomes" id="UP000198348">
    <property type="component" value="Unassembled WGS sequence"/>
</dbReference>
<dbReference type="AlphaFoldDB" id="A0A238WJQ3"/>